<dbReference type="InterPro" id="IPR050640">
    <property type="entry name" value="Bact_2-comp_sensor_kinase"/>
</dbReference>
<dbReference type="PANTHER" id="PTHR34220:SF7">
    <property type="entry name" value="SENSOR HISTIDINE KINASE YPDA"/>
    <property type="match status" value="1"/>
</dbReference>
<sequence>MKKKIRRDLSYRSKLTSFFLLATAITILVGLYNYISSRMLMEDMTDLLNKSQELTSLYKEVDEIQNDLEVYLSTRSSDSLQAFYNHSNSISSDNNILKQDAEYTDRGVRIKNLTGMIDHYLKVLDETIVDKRNRKISDYTKGYQQSVKEYNYIGSYIKEIMSTDLSDSAQRYLEIQTEANNSTVLSYTMFGISFALILVIIVLFSYEITRPITKLSSYAKEVSEGNFEIDIAEEGTSSEIRVLYRAFGKMTKSIREYIDELKEKERLERVLIQEKYDNLKMKNALHEAELLALQSQVNPHFIFNSINIGAKVAMLQGDSVTCEYLENFADIFRYNLKGLDYNASLFEEANNVSSYMSLLTTRFGDFITFRMDIPEDPEILDFKMPRMTLQPLTENAYIHGISKLEEGGAIELKAAKEKDKIIIEISNTGDHFPREAIDKILHKKWKSERSQGQMGHTTGIGMDNVLKRLRLFYDDNDVMDIVSKDGITKVILTLPMNNKREMETWEYENDI</sequence>
<dbReference type="InterPro" id="IPR003594">
    <property type="entry name" value="HATPase_dom"/>
</dbReference>
<evidence type="ECO:0000256" key="4">
    <source>
        <dbReference type="ARBA" id="ARBA00022777"/>
    </source>
</evidence>
<comment type="subcellular location">
    <subcellularLocation>
        <location evidence="1">Membrane</location>
    </subcellularLocation>
</comment>
<keyword evidence="6" id="KW-0812">Transmembrane</keyword>
<accession>A0A1M6ZJW5</accession>
<dbReference type="CDD" id="cd06225">
    <property type="entry name" value="HAMP"/>
    <property type="match status" value="1"/>
</dbReference>
<dbReference type="GO" id="GO:0016020">
    <property type="term" value="C:membrane"/>
    <property type="evidence" value="ECO:0007669"/>
    <property type="project" value="UniProtKB-SubCell"/>
</dbReference>
<dbReference type="GO" id="GO:0000155">
    <property type="term" value="F:phosphorelay sensor kinase activity"/>
    <property type="evidence" value="ECO:0007669"/>
    <property type="project" value="InterPro"/>
</dbReference>
<keyword evidence="5" id="KW-0175">Coiled coil</keyword>
<dbReference type="Gene3D" id="3.30.565.10">
    <property type="entry name" value="Histidine kinase-like ATPase, C-terminal domain"/>
    <property type="match status" value="1"/>
</dbReference>
<evidence type="ECO:0000256" key="3">
    <source>
        <dbReference type="ARBA" id="ARBA00022679"/>
    </source>
</evidence>
<evidence type="ECO:0000313" key="8">
    <source>
        <dbReference type="EMBL" id="SHL30710.1"/>
    </source>
</evidence>
<evidence type="ECO:0000256" key="5">
    <source>
        <dbReference type="SAM" id="Coils"/>
    </source>
</evidence>
<evidence type="ECO:0000256" key="2">
    <source>
        <dbReference type="ARBA" id="ARBA00022553"/>
    </source>
</evidence>
<dbReference type="Pfam" id="PF02518">
    <property type="entry name" value="HATPase_c"/>
    <property type="match status" value="1"/>
</dbReference>
<dbReference type="SUPFAM" id="SSF158472">
    <property type="entry name" value="HAMP domain-like"/>
    <property type="match status" value="1"/>
</dbReference>
<name>A0A1M6ZJW5_9FIRM</name>
<dbReference type="OrthoDB" id="9809348at2"/>
<evidence type="ECO:0000313" key="9">
    <source>
        <dbReference type="Proteomes" id="UP000184386"/>
    </source>
</evidence>
<keyword evidence="6" id="KW-1133">Transmembrane helix</keyword>
<feature type="transmembrane region" description="Helical" evidence="6">
    <location>
        <begin position="184"/>
        <end position="206"/>
    </location>
</feature>
<evidence type="ECO:0000256" key="1">
    <source>
        <dbReference type="ARBA" id="ARBA00004370"/>
    </source>
</evidence>
<dbReference type="SUPFAM" id="SSF55874">
    <property type="entry name" value="ATPase domain of HSP90 chaperone/DNA topoisomerase II/histidine kinase"/>
    <property type="match status" value="1"/>
</dbReference>
<keyword evidence="4 8" id="KW-0418">Kinase</keyword>
<protein>
    <submittedName>
        <fullName evidence="8">Histidine kinase-, DNA gyrase B-, and HSP90-like ATPase</fullName>
    </submittedName>
</protein>
<dbReference type="Pfam" id="PF00672">
    <property type="entry name" value="HAMP"/>
    <property type="match status" value="1"/>
</dbReference>
<dbReference type="Gene3D" id="6.10.340.10">
    <property type="match status" value="1"/>
</dbReference>
<evidence type="ECO:0000259" key="7">
    <source>
        <dbReference type="PROSITE" id="PS50885"/>
    </source>
</evidence>
<dbReference type="Pfam" id="PF06580">
    <property type="entry name" value="His_kinase"/>
    <property type="match status" value="1"/>
</dbReference>
<feature type="domain" description="HAMP" evidence="7">
    <location>
        <begin position="206"/>
        <end position="259"/>
    </location>
</feature>
<dbReference type="AlphaFoldDB" id="A0A1M6ZJW5"/>
<reference evidence="8 9" key="1">
    <citation type="submission" date="2016-11" db="EMBL/GenBank/DDBJ databases">
        <authorList>
            <person name="Jaros S."/>
            <person name="Januszkiewicz K."/>
            <person name="Wedrychowicz H."/>
        </authorList>
    </citation>
    <scope>NUCLEOTIDE SEQUENCE [LARGE SCALE GENOMIC DNA]</scope>
    <source>
        <strain evidence="8 9">DSM 15929</strain>
    </source>
</reference>
<keyword evidence="3" id="KW-0808">Transferase</keyword>
<dbReference type="RefSeq" id="WP_073279373.1">
    <property type="nucleotide sequence ID" value="NZ_FRAC01000029.1"/>
</dbReference>
<dbReference type="EMBL" id="FRAC01000029">
    <property type="protein sequence ID" value="SHL30710.1"/>
    <property type="molecule type" value="Genomic_DNA"/>
</dbReference>
<dbReference type="PROSITE" id="PS50885">
    <property type="entry name" value="HAMP"/>
    <property type="match status" value="1"/>
</dbReference>
<dbReference type="InterPro" id="IPR036890">
    <property type="entry name" value="HATPase_C_sf"/>
</dbReference>
<keyword evidence="9" id="KW-1185">Reference proteome</keyword>
<keyword evidence="6" id="KW-0472">Membrane</keyword>
<evidence type="ECO:0000256" key="6">
    <source>
        <dbReference type="SAM" id="Phobius"/>
    </source>
</evidence>
<dbReference type="InterPro" id="IPR010559">
    <property type="entry name" value="Sig_transdc_His_kin_internal"/>
</dbReference>
<dbReference type="Proteomes" id="UP000184386">
    <property type="component" value="Unassembled WGS sequence"/>
</dbReference>
<feature type="transmembrane region" description="Helical" evidence="6">
    <location>
        <begin position="15"/>
        <end position="35"/>
    </location>
</feature>
<dbReference type="InterPro" id="IPR003660">
    <property type="entry name" value="HAMP_dom"/>
</dbReference>
<feature type="coiled-coil region" evidence="5">
    <location>
        <begin position="254"/>
        <end position="296"/>
    </location>
</feature>
<dbReference type="SMART" id="SM00387">
    <property type="entry name" value="HATPase_c"/>
    <property type="match status" value="1"/>
</dbReference>
<dbReference type="PANTHER" id="PTHR34220">
    <property type="entry name" value="SENSOR HISTIDINE KINASE YPDA"/>
    <property type="match status" value="1"/>
</dbReference>
<proteinExistence type="predicted"/>
<keyword evidence="2" id="KW-0597">Phosphoprotein</keyword>
<dbReference type="STRING" id="1121322.SAMN02745136_04599"/>
<organism evidence="8 9">
    <name type="scientific">Anaerocolumna jejuensis DSM 15929</name>
    <dbReference type="NCBI Taxonomy" id="1121322"/>
    <lineage>
        <taxon>Bacteria</taxon>
        <taxon>Bacillati</taxon>
        <taxon>Bacillota</taxon>
        <taxon>Clostridia</taxon>
        <taxon>Lachnospirales</taxon>
        <taxon>Lachnospiraceae</taxon>
        <taxon>Anaerocolumna</taxon>
    </lineage>
</organism>
<gene>
    <name evidence="8" type="ORF">SAMN02745136_04599</name>
</gene>
<dbReference type="SMART" id="SM00304">
    <property type="entry name" value="HAMP"/>
    <property type="match status" value="1"/>
</dbReference>